<dbReference type="OrthoDB" id="9803188at2"/>
<evidence type="ECO:0000313" key="2">
    <source>
        <dbReference type="Proteomes" id="UP000319756"/>
    </source>
</evidence>
<dbReference type="EMBL" id="CP035485">
    <property type="protein sequence ID" value="QDI91069.1"/>
    <property type="molecule type" value="Genomic_DNA"/>
</dbReference>
<keyword evidence="2" id="KW-1185">Reference proteome</keyword>
<evidence type="ECO:0000313" key="1">
    <source>
        <dbReference type="EMBL" id="QDI91069.1"/>
    </source>
</evidence>
<dbReference type="AlphaFoldDB" id="A0A514LGV6"/>
<accession>A0A514LGV6</accession>
<reference evidence="2" key="1">
    <citation type="submission" date="2019-01" db="EMBL/GenBank/DDBJ databases">
        <title>Genomic analysis of Salicibibacter sp. NKC3-5.</title>
        <authorList>
            <person name="Oh Y.J."/>
        </authorList>
    </citation>
    <scope>NUCLEOTIDE SEQUENCE [LARGE SCALE GENOMIC DNA]</scope>
    <source>
        <strain evidence="2">NKC3-5</strain>
    </source>
</reference>
<protein>
    <submittedName>
        <fullName evidence="1">Integrase</fullName>
    </submittedName>
</protein>
<dbReference type="Proteomes" id="UP000319756">
    <property type="component" value="Chromosome"/>
</dbReference>
<organism evidence="1 2">
    <name type="scientific">Salicibibacter halophilus</name>
    <dbReference type="NCBI Taxonomy" id="2502791"/>
    <lineage>
        <taxon>Bacteria</taxon>
        <taxon>Bacillati</taxon>
        <taxon>Bacillota</taxon>
        <taxon>Bacilli</taxon>
        <taxon>Bacillales</taxon>
        <taxon>Bacillaceae</taxon>
        <taxon>Salicibibacter</taxon>
    </lineage>
</organism>
<name>A0A514LGV6_9BACI</name>
<proteinExistence type="predicted"/>
<sequence>MKSISERARHSNIGTTMDIYGHNIVDIDHVSASHFSRFFKQEGTGE</sequence>
<gene>
    <name evidence="1" type="ORF">EPH95_07620</name>
</gene>
<dbReference type="KEGG" id="sale:EPH95_07620"/>